<dbReference type="Proteomes" id="UP000278907">
    <property type="component" value="Unassembled WGS sequence"/>
</dbReference>
<gene>
    <name evidence="2" type="ORF">D7Y13_41880</name>
</gene>
<comment type="caution">
    <text evidence="2">The sequence shown here is derived from an EMBL/GenBank/DDBJ whole genome shotgun (WGS) entry which is preliminary data.</text>
</comment>
<feature type="non-terminal residue" evidence="2">
    <location>
        <position position="78"/>
    </location>
</feature>
<keyword evidence="3" id="KW-1185">Reference proteome</keyword>
<accession>A0ABX9Q4D4</accession>
<evidence type="ECO:0000313" key="2">
    <source>
        <dbReference type="EMBL" id="RKH87770.1"/>
    </source>
</evidence>
<feature type="compositionally biased region" description="Polar residues" evidence="1">
    <location>
        <begin position="1"/>
        <end position="21"/>
    </location>
</feature>
<feature type="compositionally biased region" description="Basic residues" evidence="1">
    <location>
        <begin position="28"/>
        <end position="78"/>
    </location>
</feature>
<proteinExistence type="predicted"/>
<protein>
    <submittedName>
        <fullName evidence="2">Uncharacterized protein</fullName>
    </submittedName>
</protein>
<organism evidence="2 3">
    <name type="scientific">Corallococcus praedator</name>
    <dbReference type="NCBI Taxonomy" id="2316724"/>
    <lineage>
        <taxon>Bacteria</taxon>
        <taxon>Pseudomonadati</taxon>
        <taxon>Myxococcota</taxon>
        <taxon>Myxococcia</taxon>
        <taxon>Myxococcales</taxon>
        <taxon>Cystobacterineae</taxon>
        <taxon>Myxococcaceae</taxon>
        <taxon>Corallococcus</taxon>
    </lineage>
</organism>
<evidence type="ECO:0000313" key="3">
    <source>
        <dbReference type="Proteomes" id="UP000278907"/>
    </source>
</evidence>
<dbReference type="EMBL" id="RAWI01000804">
    <property type="protein sequence ID" value="RKH87770.1"/>
    <property type="molecule type" value="Genomic_DNA"/>
</dbReference>
<sequence>MRRASSTCPPCSWARPSTSAPRNDVPPAHRRRAHQRRALRVPNGRPRRPGRGRAAHAPRARHREARHPSGHRGRGHAP</sequence>
<reference evidence="2 3" key="1">
    <citation type="submission" date="2018-09" db="EMBL/GenBank/DDBJ databases">
        <authorList>
            <person name="Livingstone P.G."/>
            <person name="Whitworth D.E."/>
        </authorList>
    </citation>
    <scope>NUCLEOTIDE SEQUENCE [LARGE SCALE GENOMIC DNA]</scope>
    <source>
        <strain evidence="2 3">CA031B</strain>
    </source>
</reference>
<name>A0ABX9Q4D4_9BACT</name>
<evidence type="ECO:0000256" key="1">
    <source>
        <dbReference type="SAM" id="MobiDB-lite"/>
    </source>
</evidence>
<feature type="region of interest" description="Disordered" evidence="1">
    <location>
        <begin position="1"/>
        <end position="78"/>
    </location>
</feature>